<feature type="chain" id="PRO_5017082876" evidence="1">
    <location>
        <begin position="16"/>
        <end position="112"/>
    </location>
</feature>
<feature type="signal peptide" evidence="1">
    <location>
        <begin position="1"/>
        <end position="15"/>
    </location>
</feature>
<accession>A0A368F6S8</accession>
<organism evidence="2 3">
    <name type="scientific">Ancylostoma caninum</name>
    <name type="common">Dog hookworm</name>
    <dbReference type="NCBI Taxonomy" id="29170"/>
    <lineage>
        <taxon>Eukaryota</taxon>
        <taxon>Metazoa</taxon>
        <taxon>Ecdysozoa</taxon>
        <taxon>Nematoda</taxon>
        <taxon>Chromadorea</taxon>
        <taxon>Rhabditida</taxon>
        <taxon>Rhabditina</taxon>
        <taxon>Rhabditomorpha</taxon>
        <taxon>Strongyloidea</taxon>
        <taxon>Ancylostomatidae</taxon>
        <taxon>Ancylostomatinae</taxon>
        <taxon>Ancylostoma</taxon>
    </lineage>
</organism>
<gene>
    <name evidence="2" type="ORF">ANCCAN_26491</name>
</gene>
<evidence type="ECO:0000313" key="3">
    <source>
        <dbReference type="Proteomes" id="UP000252519"/>
    </source>
</evidence>
<reference evidence="2 3" key="1">
    <citation type="submission" date="2014-10" db="EMBL/GenBank/DDBJ databases">
        <title>Draft genome of the hookworm Ancylostoma caninum.</title>
        <authorList>
            <person name="Mitreva M."/>
        </authorList>
    </citation>
    <scope>NUCLEOTIDE SEQUENCE [LARGE SCALE GENOMIC DNA]</scope>
    <source>
        <strain evidence="2 3">Baltimore</strain>
    </source>
</reference>
<dbReference type="EMBL" id="JOJR01003525">
    <property type="protein sequence ID" value="RCN27772.1"/>
    <property type="molecule type" value="Genomic_DNA"/>
</dbReference>
<comment type="caution">
    <text evidence="2">The sequence shown here is derived from an EMBL/GenBank/DDBJ whole genome shotgun (WGS) entry which is preliminary data.</text>
</comment>
<name>A0A368F6S8_ANCCA</name>
<proteinExistence type="predicted"/>
<evidence type="ECO:0000256" key="1">
    <source>
        <dbReference type="SAM" id="SignalP"/>
    </source>
</evidence>
<keyword evidence="1" id="KW-0732">Signal</keyword>
<dbReference type="Proteomes" id="UP000252519">
    <property type="component" value="Unassembled WGS sequence"/>
</dbReference>
<protein>
    <submittedName>
        <fullName evidence="2">Uncharacterized protein</fullName>
    </submittedName>
</protein>
<sequence>MIFFIIFSCATLAACRNYSDYLAREVSLTLCDAAYSYNPSKFLRSKLRASEVQTFSVDIDGGTSTGIIAILKDRNIVALTFRSQVTMSGVDLRHLLPMISSKKVLRKKTTSF</sequence>
<evidence type="ECO:0000313" key="2">
    <source>
        <dbReference type="EMBL" id="RCN27772.1"/>
    </source>
</evidence>
<keyword evidence="3" id="KW-1185">Reference proteome</keyword>
<dbReference type="AlphaFoldDB" id="A0A368F6S8"/>